<comment type="caution">
    <text evidence="2">The sequence shown here is derived from an EMBL/GenBank/DDBJ whole genome shotgun (WGS) entry which is preliminary data.</text>
</comment>
<keyword evidence="3" id="KW-1185">Reference proteome</keyword>
<dbReference type="EMBL" id="MPUH01000284">
    <property type="protein sequence ID" value="OMJ83978.1"/>
    <property type="molecule type" value="Genomic_DNA"/>
</dbReference>
<name>A0A1R2C4M6_9CILI</name>
<evidence type="ECO:0000313" key="2">
    <source>
        <dbReference type="EMBL" id="OMJ83978.1"/>
    </source>
</evidence>
<organism evidence="2 3">
    <name type="scientific">Stentor coeruleus</name>
    <dbReference type="NCBI Taxonomy" id="5963"/>
    <lineage>
        <taxon>Eukaryota</taxon>
        <taxon>Sar</taxon>
        <taxon>Alveolata</taxon>
        <taxon>Ciliophora</taxon>
        <taxon>Postciliodesmatophora</taxon>
        <taxon>Heterotrichea</taxon>
        <taxon>Heterotrichida</taxon>
        <taxon>Stentoridae</taxon>
        <taxon>Stentor</taxon>
    </lineage>
</organism>
<dbReference type="OrthoDB" id="286079at2759"/>
<dbReference type="Proteomes" id="UP000187209">
    <property type="component" value="Unassembled WGS sequence"/>
</dbReference>
<sequence length="528" mass="61174">MRIKVSINSKTYEINCGTGIQDLAWLAMTAAYLYGKENYPRGFHQPTLLSTVNGRVTHPRKRINAALKDGDEVIVTLKDPSQPQPKQHAKWYRKAYGDLRNIMKLVLQYSPRVDFSSNNRNKASVIVKFIYTMYKELKNEFDEEKFPQNQTIELKQRDETRKEFIAKIILPFGEIKQIKLYEIYPSQKESSEIPEPRELPPDEKNNLTCLPIPEPWSKNMQKQAMILEEQEHKRREEEAVKKAQEQLQRVEANPTAPVRTLYDVWPDAPSALAPHFPLLYDVFSIYANYHLPEEDMLSAHDFFHFLRAFDLVSDYDDMIQLILELGDDIEAARNEVLKAKINLNHFLNLLVKFSEIRNPQDTAYHNLIDTMSKSKAIWLQDFVKSEIIKPEISELFMENYDDLTTKYFSRASKVEGVIIDIKVNDFIAMVMECEQLADVVTSEKVKQICEDTLFFSSFKDSQILYPDFLENLVRLAQVVPFNEEEIMQAFSNQPETMILAEKLHSIIRILCGSKAPQSAGSRGISRGK</sequence>
<evidence type="ECO:0000313" key="3">
    <source>
        <dbReference type="Proteomes" id="UP000187209"/>
    </source>
</evidence>
<feature type="coiled-coil region" evidence="1">
    <location>
        <begin position="226"/>
        <end position="253"/>
    </location>
</feature>
<dbReference type="AlphaFoldDB" id="A0A1R2C4M6"/>
<protein>
    <submittedName>
        <fullName evidence="2">Uncharacterized protein</fullName>
    </submittedName>
</protein>
<reference evidence="2 3" key="1">
    <citation type="submission" date="2016-11" db="EMBL/GenBank/DDBJ databases">
        <title>The macronuclear genome of Stentor coeruleus: a giant cell with tiny introns.</title>
        <authorList>
            <person name="Slabodnick M."/>
            <person name="Ruby J.G."/>
            <person name="Reiff S.B."/>
            <person name="Swart E.C."/>
            <person name="Gosai S."/>
            <person name="Prabakaran S."/>
            <person name="Witkowska E."/>
            <person name="Larue G.E."/>
            <person name="Fisher S."/>
            <person name="Freeman R.M."/>
            <person name="Gunawardena J."/>
            <person name="Chu W."/>
            <person name="Stover N.A."/>
            <person name="Gregory B.D."/>
            <person name="Nowacki M."/>
            <person name="Derisi J."/>
            <person name="Roy S.W."/>
            <person name="Marshall W.F."/>
            <person name="Sood P."/>
        </authorList>
    </citation>
    <scope>NUCLEOTIDE SEQUENCE [LARGE SCALE GENOMIC DNA]</scope>
    <source>
        <strain evidence="2">WM001</strain>
    </source>
</reference>
<proteinExistence type="predicted"/>
<gene>
    <name evidence="2" type="ORF">SteCoe_14962</name>
</gene>
<keyword evidence="1" id="KW-0175">Coiled coil</keyword>
<accession>A0A1R2C4M6</accession>
<evidence type="ECO:0000256" key="1">
    <source>
        <dbReference type="SAM" id="Coils"/>
    </source>
</evidence>